<accession>A0A8S1H7Z4</accession>
<feature type="compositionally biased region" description="Basic and acidic residues" evidence="1">
    <location>
        <begin position="66"/>
        <end position="83"/>
    </location>
</feature>
<gene>
    <name evidence="2" type="ORF">CAUJ_LOCUS7802</name>
</gene>
<sequence length="150" mass="16581">MRQLPPRGPNEPKVYKFSKHLSDREAATFPGGLLDKLAVARKTSGRCFFGPFRFMAPSFLAQVIDPDSKNDRKKEKKRLERVKNGRNGAPVNRNLHENRAKMRICQLAGDEPTVAATFGRLARGAAADGSRRYSSSGFLIDFVSSQPSGS</sequence>
<comment type="caution">
    <text evidence="2">The sequence shown here is derived from an EMBL/GenBank/DDBJ whole genome shotgun (WGS) entry which is preliminary data.</text>
</comment>
<organism evidence="2 3">
    <name type="scientific">Caenorhabditis auriculariae</name>
    <dbReference type="NCBI Taxonomy" id="2777116"/>
    <lineage>
        <taxon>Eukaryota</taxon>
        <taxon>Metazoa</taxon>
        <taxon>Ecdysozoa</taxon>
        <taxon>Nematoda</taxon>
        <taxon>Chromadorea</taxon>
        <taxon>Rhabditida</taxon>
        <taxon>Rhabditina</taxon>
        <taxon>Rhabditomorpha</taxon>
        <taxon>Rhabditoidea</taxon>
        <taxon>Rhabditidae</taxon>
        <taxon>Peloderinae</taxon>
        <taxon>Caenorhabditis</taxon>
    </lineage>
</organism>
<dbReference type="EMBL" id="CAJGYM010000024">
    <property type="protein sequence ID" value="CAD6191883.1"/>
    <property type="molecule type" value="Genomic_DNA"/>
</dbReference>
<proteinExistence type="predicted"/>
<dbReference type="Proteomes" id="UP000835052">
    <property type="component" value="Unassembled WGS sequence"/>
</dbReference>
<evidence type="ECO:0000313" key="2">
    <source>
        <dbReference type="EMBL" id="CAD6191883.1"/>
    </source>
</evidence>
<name>A0A8S1H7Z4_9PELO</name>
<protein>
    <submittedName>
        <fullName evidence="2">Uncharacterized protein</fullName>
    </submittedName>
</protein>
<dbReference type="AlphaFoldDB" id="A0A8S1H7Z4"/>
<feature type="region of interest" description="Disordered" evidence="1">
    <location>
        <begin position="66"/>
        <end position="97"/>
    </location>
</feature>
<evidence type="ECO:0000256" key="1">
    <source>
        <dbReference type="SAM" id="MobiDB-lite"/>
    </source>
</evidence>
<keyword evidence="3" id="KW-1185">Reference proteome</keyword>
<evidence type="ECO:0000313" key="3">
    <source>
        <dbReference type="Proteomes" id="UP000835052"/>
    </source>
</evidence>
<reference evidence="2" key="1">
    <citation type="submission" date="2020-10" db="EMBL/GenBank/DDBJ databases">
        <authorList>
            <person name="Kikuchi T."/>
        </authorList>
    </citation>
    <scope>NUCLEOTIDE SEQUENCE</scope>
    <source>
        <strain evidence="2">NKZ352</strain>
    </source>
</reference>